<proteinExistence type="predicted"/>
<feature type="domain" description="Glycoside-hydrolase family GH114 TIM-barrel" evidence="3">
    <location>
        <begin position="33"/>
        <end position="242"/>
    </location>
</feature>
<dbReference type="Proteomes" id="UP000799753">
    <property type="component" value="Unassembled WGS sequence"/>
</dbReference>
<dbReference type="AlphaFoldDB" id="A0A6A6S480"/>
<dbReference type="InterPro" id="IPR017853">
    <property type="entry name" value="GH"/>
</dbReference>
<sequence>MRYITPILFGTLASANALTTRATTAFPAGTVFDIVLQGSDIVASTYEKSSSPVIDIDLEDNEDIIADLAKSKTVICYFSAGSREDWRSDAGDFAAADYGQGLEGWEGENWLDVKSENVKSIMKARIERAAKAGCHAVDPDNVDGYNGNQAGFGYDASAYVTYIKYLASVAATNNLSIGLKNAIEVIDDVVDSVQFAVNEQCHAFKECSSYEPFTTANKAVFNIEYGLDDCSDPTGVNLSTVVKSADETLDALGGQC</sequence>
<gene>
    <name evidence="4" type="ORF">P280DRAFT_505829</name>
</gene>
<name>A0A6A6S480_9PLEO</name>
<accession>A0A6A6S480</accession>
<protein>
    <recommendedName>
        <fullName evidence="2">alpha-galactosidase</fullName>
        <ecNumber evidence="2">3.2.1.22</ecNumber>
    </recommendedName>
</protein>
<dbReference type="Pfam" id="PF03537">
    <property type="entry name" value="Glyco_hydro_114"/>
    <property type="match status" value="1"/>
</dbReference>
<dbReference type="SUPFAM" id="SSF51445">
    <property type="entry name" value="(Trans)glycosidases"/>
    <property type="match status" value="1"/>
</dbReference>
<comment type="catalytic activity">
    <reaction evidence="1">
        <text>Hydrolysis of terminal, non-reducing alpha-D-galactose residues in alpha-D-galactosides, including galactose oligosaccharides, galactomannans and galactolipids.</text>
        <dbReference type="EC" id="3.2.1.22"/>
    </reaction>
</comment>
<evidence type="ECO:0000313" key="5">
    <source>
        <dbReference type="Proteomes" id="UP000799753"/>
    </source>
</evidence>
<organism evidence="4 5">
    <name type="scientific">Massarina eburnea CBS 473.64</name>
    <dbReference type="NCBI Taxonomy" id="1395130"/>
    <lineage>
        <taxon>Eukaryota</taxon>
        <taxon>Fungi</taxon>
        <taxon>Dikarya</taxon>
        <taxon>Ascomycota</taxon>
        <taxon>Pezizomycotina</taxon>
        <taxon>Dothideomycetes</taxon>
        <taxon>Pleosporomycetidae</taxon>
        <taxon>Pleosporales</taxon>
        <taxon>Massarineae</taxon>
        <taxon>Massarinaceae</taxon>
        <taxon>Massarina</taxon>
    </lineage>
</organism>
<dbReference type="InterPro" id="IPR013785">
    <property type="entry name" value="Aldolase_TIM"/>
</dbReference>
<reference evidence="4" key="1">
    <citation type="journal article" date="2020" name="Stud. Mycol.">
        <title>101 Dothideomycetes genomes: a test case for predicting lifestyles and emergence of pathogens.</title>
        <authorList>
            <person name="Haridas S."/>
            <person name="Albert R."/>
            <person name="Binder M."/>
            <person name="Bloem J."/>
            <person name="Labutti K."/>
            <person name="Salamov A."/>
            <person name="Andreopoulos B."/>
            <person name="Baker S."/>
            <person name="Barry K."/>
            <person name="Bills G."/>
            <person name="Bluhm B."/>
            <person name="Cannon C."/>
            <person name="Castanera R."/>
            <person name="Culley D."/>
            <person name="Daum C."/>
            <person name="Ezra D."/>
            <person name="Gonzalez J."/>
            <person name="Henrissat B."/>
            <person name="Kuo A."/>
            <person name="Liang C."/>
            <person name="Lipzen A."/>
            <person name="Lutzoni F."/>
            <person name="Magnuson J."/>
            <person name="Mondo S."/>
            <person name="Nolan M."/>
            <person name="Ohm R."/>
            <person name="Pangilinan J."/>
            <person name="Park H.-J."/>
            <person name="Ramirez L."/>
            <person name="Alfaro M."/>
            <person name="Sun H."/>
            <person name="Tritt A."/>
            <person name="Yoshinaga Y."/>
            <person name="Zwiers L.-H."/>
            <person name="Turgeon B."/>
            <person name="Goodwin S."/>
            <person name="Spatafora J."/>
            <person name="Crous P."/>
            <person name="Grigoriev I."/>
        </authorList>
    </citation>
    <scope>NUCLEOTIDE SEQUENCE</scope>
    <source>
        <strain evidence="4">CBS 473.64</strain>
    </source>
</reference>
<keyword evidence="5" id="KW-1185">Reference proteome</keyword>
<dbReference type="EMBL" id="MU006781">
    <property type="protein sequence ID" value="KAF2642390.1"/>
    <property type="molecule type" value="Genomic_DNA"/>
</dbReference>
<evidence type="ECO:0000259" key="3">
    <source>
        <dbReference type="Pfam" id="PF03537"/>
    </source>
</evidence>
<dbReference type="InterPro" id="IPR004352">
    <property type="entry name" value="GH114_TIM-barrel"/>
</dbReference>
<evidence type="ECO:0000313" key="4">
    <source>
        <dbReference type="EMBL" id="KAF2642390.1"/>
    </source>
</evidence>
<dbReference type="OrthoDB" id="2108802at2759"/>
<dbReference type="PANTHER" id="PTHR35273:SF2">
    <property type="entry name" value="ALPHA-GALACTOSIDASE"/>
    <property type="match status" value="1"/>
</dbReference>
<evidence type="ECO:0000256" key="2">
    <source>
        <dbReference type="ARBA" id="ARBA00012755"/>
    </source>
</evidence>
<dbReference type="PANTHER" id="PTHR35273">
    <property type="entry name" value="ALPHA-1,4 POLYGALACTOSAMINIDASE, PUTATIVE (AFU_ORTHOLOGUE AFUA_3G07890)-RELATED"/>
    <property type="match status" value="1"/>
</dbReference>
<evidence type="ECO:0000256" key="1">
    <source>
        <dbReference type="ARBA" id="ARBA00001255"/>
    </source>
</evidence>
<dbReference type="GO" id="GO:0004557">
    <property type="term" value="F:alpha-galactosidase activity"/>
    <property type="evidence" value="ECO:0007669"/>
    <property type="project" value="UniProtKB-EC"/>
</dbReference>
<dbReference type="Gene3D" id="3.20.20.70">
    <property type="entry name" value="Aldolase class I"/>
    <property type="match status" value="1"/>
</dbReference>
<dbReference type="EC" id="3.2.1.22" evidence="2"/>